<dbReference type="RefSeq" id="WP_184484295.1">
    <property type="nucleotide sequence ID" value="NZ_JACHIV010000001.1"/>
</dbReference>
<evidence type="ECO:0000313" key="2">
    <source>
        <dbReference type="EMBL" id="MBB5072742.1"/>
    </source>
</evidence>
<evidence type="ECO:0000313" key="3">
    <source>
        <dbReference type="Proteomes" id="UP000580474"/>
    </source>
</evidence>
<name>A0A840NU60_9PSEU</name>
<dbReference type="Gene3D" id="3.40.50.11550">
    <property type="match status" value="1"/>
</dbReference>
<protein>
    <submittedName>
        <fullName evidence="2">Uncharacterized protein</fullName>
    </submittedName>
</protein>
<sequence>MRIVESRADAAQRAGRSVDDRTSTDVSPRIARVLALQRTVGNAVVSRTLADDVELTDLAGPSRPTGAAQPNSVEVAYPSARQPVEPPVRQQAPRPATWFQLYCCGVRRSPPTAAAPSGGQDGADRDWRDFLAEVKPELKRIDKDPKIKIDEATQTVLVAYDPQLLSDIYPVLEFVLKRQAKKLSDVFGETLESHGRKSTTTSGYWEDHDERRRQLGARAASAARRHADDPAPANPISGMNNASPLVALHALLGDSSGGFIIGEKHSEYAAWKMLVDHLDGLRDSGVRVIYLESIRAGEIQEWVDEYLRSSAQKMPSQLEAFVLKYKSRWNHDGLRNLLDAVKRMGGMRIHAIDSTTAARKGAGDKSLHERAALMNAFATERVREDQTRDPGRYVALVGEAHAVQHDFTGDRGDLPAIVPGLTRYLGVPAVRISGPHDAQTVEALE</sequence>
<comment type="caution">
    <text evidence="2">The sequence shown here is derived from an EMBL/GenBank/DDBJ whole genome shotgun (WGS) entry which is preliminary data.</text>
</comment>
<gene>
    <name evidence="2" type="ORF">BJ969_005830</name>
</gene>
<dbReference type="AlphaFoldDB" id="A0A840NU60"/>
<feature type="region of interest" description="Disordered" evidence="1">
    <location>
        <begin position="1"/>
        <end position="26"/>
    </location>
</feature>
<accession>A0A840NU60</accession>
<feature type="compositionally biased region" description="Basic and acidic residues" evidence="1">
    <location>
        <begin position="1"/>
        <end position="23"/>
    </location>
</feature>
<evidence type="ECO:0000256" key="1">
    <source>
        <dbReference type="SAM" id="MobiDB-lite"/>
    </source>
</evidence>
<reference evidence="2 3" key="1">
    <citation type="submission" date="2020-08" db="EMBL/GenBank/DDBJ databases">
        <title>Sequencing the genomes of 1000 actinobacteria strains.</title>
        <authorList>
            <person name="Klenk H.-P."/>
        </authorList>
    </citation>
    <scope>NUCLEOTIDE SEQUENCE [LARGE SCALE GENOMIC DNA]</scope>
    <source>
        <strain evidence="2 3">DSM 45582</strain>
    </source>
</reference>
<dbReference type="Proteomes" id="UP000580474">
    <property type="component" value="Unassembled WGS sequence"/>
</dbReference>
<proteinExistence type="predicted"/>
<organism evidence="2 3">
    <name type="scientific">Saccharopolyspora gloriosae</name>
    <dbReference type="NCBI Taxonomy" id="455344"/>
    <lineage>
        <taxon>Bacteria</taxon>
        <taxon>Bacillati</taxon>
        <taxon>Actinomycetota</taxon>
        <taxon>Actinomycetes</taxon>
        <taxon>Pseudonocardiales</taxon>
        <taxon>Pseudonocardiaceae</taxon>
        <taxon>Saccharopolyspora</taxon>
    </lineage>
</organism>
<keyword evidence="3" id="KW-1185">Reference proteome</keyword>
<dbReference type="EMBL" id="JACHIV010000001">
    <property type="protein sequence ID" value="MBB5072742.1"/>
    <property type="molecule type" value="Genomic_DNA"/>
</dbReference>
<dbReference type="SUPFAM" id="SSF159501">
    <property type="entry name" value="EreA/ChaN-like"/>
    <property type="match status" value="1"/>
</dbReference>